<dbReference type="RefSeq" id="WP_135191965.1">
    <property type="nucleotide sequence ID" value="NZ_SPUM01000146.1"/>
</dbReference>
<dbReference type="EMBL" id="SPUM01000146">
    <property type="protein sequence ID" value="TFW27726.1"/>
    <property type="molecule type" value="Genomic_DNA"/>
</dbReference>
<sequence>MNIRSAGFQDAKFDLPLLEVRGNPAYRDPDQIQASVANWNRHIGILDQQLAASGRGTRRWSTITNG</sequence>
<evidence type="ECO:0000313" key="1">
    <source>
        <dbReference type="EMBL" id="TFW27726.1"/>
    </source>
</evidence>
<protein>
    <submittedName>
        <fullName evidence="1">Uncharacterized protein</fullName>
    </submittedName>
</protein>
<evidence type="ECO:0000313" key="2">
    <source>
        <dbReference type="Proteomes" id="UP000297258"/>
    </source>
</evidence>
<proteinExistence type="predicted"/>
<dbReference type="AlphaFoldDB" id="A0A4Y9SSK7"/>
<comment type="caution">
    <text evidence="1">The sequence shown here is derived from an EMBL/GenBank/DDBJ whole genome shotgun (WGS) entry which is preliminary data.</text>
</comment>
<dbReference type="OrthoDB" id="5958450at2"/>
<reference evidence="1 2" key="1">
    <citation type="submission" date="2019-03" db="EMBL/GenBank/DDBJ databases">
        <title>Draft genome of Massilia hortus sp. nov., a novel bacterial species of the Oxalobacteraceae family.</title>
        <authorList>
            <person name="Peta V."/>
            <person name="Raths R."/>
            <person name="Bucking H."/>
        </authorList>
    </citation>
    <scope>NUCLEOTIDE SEQUENCE [LARGE SCALE GENOMIC DNA]</scope>
    <source>
        <strain evidence="1 2">ONC3</strain>
    </source>
</reference>
<dbReference type="Gene3D" id="1.20.1050.10">
    <property type="match status" value="1"/>
</dbReference>
<dbReference type="Proteomes" id="UP000297258">
    <property type="component" value="Unassembled WGS sequence"/>
</dbReference>
<gene>
    <name evidence="1" type="ORF">E4O92_22965</name>
</gene>
<name>A0A4Y9SSK7_9BURK</name>
<keyword evidence="2" id="KW-1185">Reference proteome</keyword>
<organism evidence="1 2">
    <name type="scientific">Massilia horti</name>
    <dbReference type="NCBI Taxonomy" id="2562153"/>
    <lineage>
        <taxon>Bacteria</taxon>
        <taxon>Pseudomonadati</taxon>
        <taxon>Pseudomonadota</taxon>
        <taxon>Betaproteobacteria</taxon>
        <taxon>Burkholderiales</taxon>
        <taxon>Oxalobacteraceae</taxon>
        <taxon>Telluria group</taxon>
        <taxon>Massilia</taxon>
    </lineage>
</organism>
<accession>A0A4Y9SSK7</accession>